<evidence type="ECO:0000256" key="1">
    <source>
        <dbReference type="SAM" id="MobiDB-lite"/>
    </source>
</evidence>
<evidence type="ECO:0000313" key="3">
    <source>
        <dbReference type="EMBL" id="KAL1248497.1"/>
    </source>
</evidence>
<keyword evidence="2" id="KW-0812">Transmembrane</keyword>
<feature type="region of interest" description="Disordered" evidence="1">
    <location>
        <begin position="61"/>
        <end position="93"/>
    </location>
</feature>
<gene>
    <name evidence="3" type="ORF">QQF64_021815</name>
</gene>
<keyword evidence="2" id="KW-0472">Membrane</keyword>
<feature type="non-terminal residue" evidence="3">
    <location>
        <position position="1"/>
    </location>
</feature>
<keyword evidence="2" id="KW-1133">Transmembrane helix</keyword>
<accession>A0ABR3L6M7</accession>
<dbReference type="Proteomes" id="UP001558613">
    <property type="component" value="Unassembled WGS sequence"/>
</dbReference>
<keyword evidence="4" id="KW-1185">Reference proteome</keyword>
<protein>
    <submittedName>
        <fullName evidence="3">Uncharacterized protein</fullName>
    </submittedName>
</protein>
<organism evidence="3 4">
    <name type="scientific">Cirrhinus molitorella</name>
    <name type="common">mud carp</name>
    <dbReference type="NCBI Taxonomy" id="172907"/>
    <lineage>
        <taxon>Eukaryota</taxon>
        <taxon>Metazoa</taxon>
        <taxon>Chordata</taxon>
        <taxon>Craniata</taxon>
        <taxon>Vertebrata</taxon>
        <taxon>Euteleostomi</taxon>
        <taxon>Actinopterygii</taxon>
        <taxon>Neopterygii</taxon>
        <taxon>Teleostei</taxon>
        <taxon>Ostariophysi</taxon>
        <taxon>Cypriniformes</taxon>
        <taxon>Cyprinidae</taxon>
        <taxon>Labeoninae</taxon>
        <taxon>Labeonini</taxon>
        <taxon>Cirrhinus</taxon>
    </lineage>
</organism>
<dbReference type="EMBL" id="JAYMGO010000024">
    <property type="protein sequence ID" value="KAL1248497.1"/>
    <property type="molecule type" value="Genomic_DNA"/>
</dbReference>
<evidence type="ECO:0000313" key="4">
    <source>
        <dbReference type="Proteomes" id="UP001558613"/>
    </source>
</evidence>
<feature type="non-terminal residue" evidence="3">
    <location>
        <position position="93"/>
    </location>
</feature>
<feature type="transmembrane region" description="Helical" evidence="2">
    <location>
        <begin position="25"/>
        <end position="47"/>
    </location>
</feature>
<comment type="caution">
    <text evidence="3">The sequence shown here is derived from an EMBL/GenBank/DDBJ whole genome shotgun (WGS) entry which is preliminary data.</text>
</comment>
<reference evidence="3 4" key="1">
    <citation type="submission" date="2023-09" db="EMBL/GenBank/DDBJ databases">
        <authorList>
            <person name="Wang M."/>
        </authorList>
    </citation>
    <scope>NUCLEOTIDE SEQUENCE [LARGE SCALE GENOMIC DNA]</scope>
    <source>
        <strain evidence="3">GT-2023</strain>
        <tissue evidence="3">Liver</tissue>
    </source>
</reference>
<evidence type="ECO:0000256" key="2">
    <source>
        <dbReference type="SAM" id="Phobius"/>
    </source>
</evidence>
<name>A0ABR3L6M7_9TELE</name>
<sequence>ALVEWDAFVELYGQQRDSIFHPLSYLTKVLGLAALGLAGVTIGAFFAQNLSKHLSASHCPAKPSTSALQRPPLIRRPSSHGELRRSRSFTLSG</sequence>
<proteinExistence type="predicted"/>